<dbReference type="AlphaFoldDB" id="A0A8H5HSF4"/>
<dbReference type="InterPro" id="IPR055754">
    <property type="entry name" value="DUF7330"/>
</dbReference>
<dbReference type="Pfam" id="PF24016">
    <property type="entry name" value="DUF7330"/>
    <property type="match status" value="1"/>
</dbReference>
<accession>A0A8H5HSF4</accession>
<evidence type="ECO:0000259" key="1">
    <source>
        <dbReference type="Pfam" id="PF24016"/>
    </source>
</evidence>
<name>A0A8H5HSF4_9AGAR</name>
<comment type="caution">
    <text evidence="2">The sequence shown here is derived from an EMBL/GenBank/DDBJ whole genome shotgun (WGS) entry which is preliminary data.</text>
</comment>
<proteinExistence type="predicted"/>
<evidence type="ECO:0000313" key="3">
    <source>
        <dbReference type="Proteomes" id="UP000518752"/>
    </source>
</evidence>
<evidence type="ECO:0000313" key="2">
    <source>
        <dbReference type="EMBL" id="KAF5388664.1"/>
    </source>
</evidence>
<sequence>MFFWLYNQYRAFQDSADSLPPYTATDQFSPSLPLVPSLEIPEDLLVPLPNGQSEEVRSNFHACSVHANVSADLYFLDTAMPTHREKVLLAASSTDGSVTISIRREGVLPAFDLNAGSVLVKIPRTYRGITLATSQQGYVWLSSAVAAESVVFSSAMEGRRRIFFGDIRIQNNEKDDAMVLDARNGDISIYFNNEDHYTHSTVFSLIKSILDLLWGVM</sequence>
<protein>
    <recommendedName>
        <fullName evidence="1">DUF7330 domain-containing protein</fullName>
    </recommendedName>
</protein>
<feature type="domain" description="DUF7330" evidence="1">
    <location>
        <begin position="36"/>
        <end position="194"/>
    </location>
</feature>
<dbReference type="EMBL" id="JAACJN010000028">
    <property type="protein sequence ID" value="KAF5388664.1"/>
    <property type="molecule type" value="Genomic_DNA"/>
</dbReference>
<reference evidence="2 3" key="1">
    <citation type="journal article" date="2020" name="ISME J.">
        <title>Uncovering the hidden diversity of litter-decomposition mechanisms in mushroom-forming fungi.</title>
        <authorList>
            <person name="Floudas D."/>
            <person name="Bentzer J."/>
            <person name="Ahren D."/>
            <person name="Johansson T."/>
            <person name="Persson P."/>
            <person name="Tunlid A."/>
        </authorList>
    </citation>
    <scope>NUCLEOTIDE SEQUENCE [LARGE SCALE GENOMIC DNA]</scope>
    <source>
        <strain evidence="2 3">CBS 406.79</strain>
    </source>
</reference>
<dbReference type="Proteomes" id="UP000518752">
    <property type="component" value="Unassembled WGS sequence"/>
</dbReference>
<gene>
    <name evidence="2" type="ORF">D9757_004808</name>
</gene>
<organism evidence="2 3">
    <name type="scientific">Collybiopsis confluens</name>
    <dbReference type="NCBI Taxonomy" id="2823264"/>
    <lineage>
        <taxon>Eukaryota</taxon>
        <taxon>Fungi</taxon>
        <taxon>Dikarya</taxon>
        <taxon>Basidiomycota</taxon>
        <taxon>Agaricomycotina</taxon>
        <taxon>Agaricomycetes</taxon>
        <taxon>Agaricomycetidae</taxon>
        <taxon>Agaricales</taxon>
        <taxon>Marasmiineae</taxon>
        <taxon>Omphalotaceae</taxon>
        <taxon>Collybiopsis</taxon>
    </lineage>
</organism>
<dbReference type="OrthoDB" id="5289249at2759"/>
<keyword evidence="3" id="KW-1185">Reference proteome</keyword>